<sequence>MLKNQQNIAFQSIRYFNSRAVTNSNTISNSVLKRKSIFTKNTSSGDIDNSTIPAGYARIHAADCFLGRTYNSRVNECAKCHISALLRLLPRFCMNMLNLYAAHRTQTTDVQITSPSSYH</sequence>
<proteinExistence type="predicted"/>
<dbReference type="EMBL" id="HBUF01624658">
    <property type="protein sequence ID" value="CAG6781811.1"/>
    <property type="molecule type" value="Transcribed_RNA"/>
</dbReference>
<name>A0A8D9F964_9HEMI</name>
<protein>
    <submittedName>
        <fullName evidence="1">Uncharacterized protein</fullName>
    </submittedName>
</protein>
<evidence type="ECO:0000313" key="1">
    <source>
        <dbReference type="EMBL" id="CAG6781811.1"/>
    </source>
</evidence>
<dbReference type="AlphaFoldDB" id="A0A8D9F964"/>
<accession>A0A8D9F964</accession>
<reference evidence="1" key="1">
    <citation type="submission" date="2021-05" db="EMBL/GenBank/DDBJ databases">
        <authorList>
            <person name="Alioto T."/>
            <person name="Alioto T."/>
            <person name="Gomez Garrido J."/>
        </authorList>
    </citation>
    <scope>NUCLEOTIDE SEQUENCE</scope>
</reference>
<organism evidence="1">
    <name type="scientific">Cacopsylla melanoneura</name>
    <dbReference type="NCBI Taxonomy" id="428564"/>
    <lineage>
        <taxon>Eukaryota</taxon>
        <taxon>Metazoa</taxon>
        <taxon>Ecdysozoa</taxon>
        <taxon>Arthropoda</taxon>
        <taxon>Hexapoda</taxon>
        <taxon>Insecta</taxon>
        <taxon>Pterygota</taxon>
        <taxon>Neoptera</taxon>
        <taxon>Paraneoptera</taxon>
        <taxon>Hemiptera</taxon>
        <taxon>Sternorrhyncha</taxon>
        <taxon>Psylloidea</taxon>
        <taxon>Psyllidae</taxon>
        <taxon>Psyllinae</taxon>
        <taxon>Cacopsylla</taxon>
    </lineage>
</organism>